<dbReference type="EMBL" id="KZ613872">
    <property type="protein sequence ID" value="PMD53492.1"/>
    <property type="molecule type" value="Genomic_DNA"/>
</dbReference>
<dbReference type="InterPro" id="IPR046536">
    <property type="entry name" value="DUF6601"/>
</dbReference>
<evidence type="ECO:0000256" key="1">
    <source>
        <dbReference type="SAM" id="Phobius"/>
    </source>
</evidence>
<keyword evidence="1" id="KW-0812">Transmembrane</keyword>
<dbReference type="PANTHER" id="PTHR34414:SF1">
    <property type="entry name" value="SUBTILISIN-LIKE SERINE PROTEASE"/>
    <property type="match status" value="1"/>
</dbReference>
<dbReference type="OrthoDB" id="5086500at2759"/>
<organism evidence="2 3">
    <name type="scientific">Hyaloscypha bicolor E</name>
    <dbReference type="NCBI Taxonomy" id="1095630"/>
    <lineage>
        <taxon>Eukaryota</taxon>
        <taxon>Fungi</taxon>
        <taxon>Dikarya</taxon>
        <taxon>Ascomycota</taxon>
        <taxon>Pezizomycotina</taxon>
        <taxon>Leotiomycetes</taxon>
        <taxon>Helotiales</taxon>
        <taxon>Hyaloscyphaceae</taxon>
        <taxon>Hyaloscypha</taxon>
        <taxon>Hyaloscypha bicolor</taxon>
    </lineage>
</organism>
<dbReference type="InParanoid" id="A0A2J6SRV6"/>
<dbReference type="PANTHER" id="PTHR34414">
    <property type="entry name" value="HET DOMAIN-CONTAINING PROTEIN-RELATED"/>
    <property type="match status" value="1"/>
</dbReference>
<keyword evidence="1" id="KW-0472">Membrane</keyword>
<reference evidence="2 3" key="1">
    <citation type="submission" date="2016-04" db="EMBL/GenBank/DDBJ databases">
        <title>A degradative enzymes factory behind the ericoid mycorrhizal symbiosis.</title>
        <authorList>
            <consortium name="DOE Joint Genome Institute"/>
            <person name="Martino E."/>
            <person name="Morin E."/>
            <person name="Grelet G."/>
            <person name="Kuo A."/>
            <person name="Kohler A."/>
            <person name="Daghino S."/>
            <person name="Barry K."/>
            <person name="Choi C."/>
            <person name="Cichocki N."/>
            <person name="Clum A."/>
            <person name="Copeland A."/>
            <person name="Hainaut M."/>
            <person name="Haridas S."/>
            <person name="Labutti K."/>
            <person name="Lindquist E."/>
            <person name="Lipzen A."/>
            <person name="Khouja H.-R."/>
            <person name="Murat C."/>
            <person name="Ohm R."/>
            <person name="Olson A."/>
            <person name="Spatafora J."/>
            <person name="Veneault-Fourrey C."/>
            <person name="Henrissat B."/>
            <person name="Grigoriev I."/>
            <person name="Martin F."/>
            <person name="Perotto S."/>
        </authorList>
    </citation>
    <scope>NUCLEOTIDE SEQUENCE [LARGE SCALE GENOMIC DNA]</scope>
    <source>
        <strain evidence="2 3">E</strain>
    </source>
</reference>
<feature type="transmembrane region" description="Helical" evidence="1">
    <location>
        <begin position="203"/>
        <end position="227"/>
    </location>
</feature>
<protein>
    <submittedName>
        <fullName evidence="2">Uncharacterized protein</fullName>
    </submittedName>
</protein>
<keyword evidence="3" id="KW-1185">Reference proteome</keyword>
<dbReference type="AlphaFoldDB" id="A0A2J6SRV6"/>
<evidence type="ECO:0000313" key="3">
    <source>
        <dbReference type="Proteomes" id="UP000235371"/>
    </source>
</evidence>
<name>A0A2J6SRV6_9HELO</name>
<dbReference type="GeneID" id="36593310"/>
<dbReference type="Pfam" id="PF20246">
    <property type="entry name" value="DUF6601"/>
    <property type="match status" value="1"/>
</dbReference>
<evidence type="ECO:0000313" key="2">
    <source>
        <dbReference type="EMBL" id="PMD53492.1"/>
    </source>
</evidence>
<proteinExistence type="predicted"/>
<keyword evidence="1" id="KW-1133">Transmembrane helix</keyword>
<dbReference type="STRING" id="1095630.A0A2J6SRV6"/>
<feature type="transmembrane region" description="Helical" evidence="1">
    <location>
        <begin position="247"/>
        <end position="278"/>
    </location>
</feature>
<accession>A0A2J6SRV6</accession>
<dbReference type="RefSeq" id="XP_024730396.1">
    <property type="nucleotide sequence ID" value="XM_024885233.1"/>
</dbReference>
<dbReference type="Proteomes" id="UP000235371">
    <property type="component" value="Unassembled WGS sequence"/>
</dbReference>
<sequence>MAAAVTLHPSANIQAFLKKDLDVSRLDKVYDLLWWAGRQVPPRPLHRLKMLGRKIVITEQADLHLVWSVESVFVKPLPDFFLIYSFWTTHICNDEQLYESARGFVLSYIWLIRYKSDFEIAKDKWLLPSDLTWPVWRAFVESVWQRDVPSHPGPISKRYRYGELRISRLNQIYRFRPQFLLSHLAQGYLYSYSSYGGFFRREFAWLIVAFAYLSIVLSAMQVGLATYQLRDNKGFNKGSYGFSVASIIFPLAVTAIALLLYIILWLYHVITTICACYYKITK</sequence>
<gene>
    <name evidence="2" type="ORF">K444DRAFT_646707</name>
</gene>